<dbReference type="Gene3D" id="2.120.10.30">
    <property type="entry name" value="TolB, C-terminal domain"/>
    <property type="match status" value="6"/>
</dbReference>
<dbReference type="SUPFAM" id="SSF101898">
    <property type="entry name" value="NHL repeat"/>
    <property type="match status" value="3"/>
</dbReference>
<dbReference type="PROSITE" id="PS50011">
    <property type="entry name" value="PROTEIN_KINASE_DOM"/>
    <property type="match status" value="1"/>
</dbReference>
<sequence length="1426" mass="154025">MFLDTISDDYALSEYVPLSQPSAAVMNEKNELFVADTIHHVIRVLYPNSTSRVYAGLGTAGFNGDGMHALLTQFHTPIGLSLTPNGDLYVADSGNGRVRKISASTRIVTTLISNQELSTPVGVFAMMNGDVYVTDSTKGLVKHFHATTGKVSLVAGGGSVVVGGGLATSMKLISPYGIHVTPQGVIFITELRSGYSVVWKIEGPQIGMQQIIQVAGNIQGMGTKTFYENSQPWVAFFSALKGIFVRSNGDILVADYGLNAVRTISITNGIVTTFAGDGRNVNDGENVIPTKAAINQPAFIYEHSNGDVVITGADHVKLVSKSTGTISTVWGKYNDNNRYGDGLRSTALGAIVYPNHVAVSKDNGEIYFTDSNASTIRKISQDGILTTIAGIPKKTGYPGLENVNARETLLSAPTCLHRYENGEILFCDAGSRLRRIQLNGNVTTVFYSQVTAVFPTGQSSTTGFIYCANSAFIFKINATTSSMTIVYNFAGNTEQSTKSFHVVDALTDGPILYFAEYGTNSIFKYFENNSTKILLYNGTNDLSISSIAVQNDTLYFVHGSSTIRALSLRDGSVRIIAGIAPDSNGNEFAGYNGDGLKATESLISTPTSLFLTAQGEIYFVEQTVRIRKISVDGILSTVAGRFQYDASSKAPQSADSTYLNTINSISFVKNKDSKSGGDIWIHSVDSFYNSYLLSKVDIKNGYLSRLSGFRIYVNGVNAFEGLLKNVLVTGLVSTCGFSNGDVIIAARQYHVLYKYVAATGLVSIIAGTFIQSSSPPTEGLASQSLLASPRVPMCFDNGDILFIQGALGMSRISKYIAATESIVFLANVTAIVNGAAISPFTGDLYFVEQTTSTVKMKNFTSGEISIIAGNGYSGYNGEDVLATEASLRNPQSLVFLKNGDLVISDSGNGLIRKVSKETKRIVTIGGMIPGSETCNYNGDGRLSTQTCAGLPTTIVSGDNGELYYADQTFGLVRKMIPFCEGNRTLDNETFLECICLNGWSGSNCEIPSCNGTWANDIRVCSGNGQCKSLDSCQCQNGFEGSLCERTSFRQNTDAIIIGVVVGVGGCLILSALVIVVIVIAWYLSLRRGKNSKNSEVNIENGNKGISHISTLNSVELETNFSSSDFPSDASVSFTPLMTENGSGTVSAEARGQAIDPFSRYQNIVKIGQGAFGSVFKANDTKYGNKAKAVKVMKFSSMSELNSIMKEGIQLMNIRHDNILKVNDIFLSKDQLLCLDMDYYEKGDLNKFTTLAPGHAVECNEKIVKQVIYQICTALVYVHGTLNIIHRDIKPSNIFIQSFDEKKQQIRVVLADFGLAKGNQGSEAQSYAGTPLYMSPEIGLGSKYYANTDVYSLGVTVYQMMTKDTATSISHLLLTKEPSVSKQILKNKILENDYSEELANIVLQMLEKESVTRPNAQDILSLPYFNK</sequence>
<dbReference type="InterPro" id="IPR001258">
    <property type="entry name" value="NHL_repeat"/>
</dbReference>
<keyword evidence="7" id="KW-0067">ATP-binding</keyword>
<keyword evidence="10" id="KW-1015">Disulfide bond</keyword>
<name>A0AA88GDG3_NAELO</name>
<keyword evidence="10" id="KW-0245">EGF-like domain</keyword>
<proteinExistence type="predicted"/>
<dbReference type="RefSeq" id="XP_044543675.1">
    <property type="nucleotide sequence ID" value="XM_044686367.1"/>
</dbReference>
<dbReference type="InterPro" id="IPR056822">
    <property type="entry name" value="TEN_NHL"/>
</dbReference>
<dbReference type="Gene3D" id="3.30.200.20">
    <property type="entry name" value="Phosphorylase Kinase, domain 1"/>
    <property type="match status" value="1"/>
</dbReference>
<feature type="domain" description="EGF-like" evidence="14">
    <location>
        <begin position="1005"/>
        <end position="1044"/>
    </location>
</feature>
<organism evidence="15 16">
    <name type="scientific">Naegleria lovaniensis</name>
    <name type="common">Amoeba</name>
    <dbReference type="NCBI Taxonomy" id="51637"/>
    <lineage>
        <taxon>Eukaryota</taxon>
        <taxon>Discoba</taxon>
        <taxon>Heterolobosea</taxon>
        <taxon>Tetramitia</taxon>
        <taxon>Eutetramitia</taxon>
        <taxon>Vahlkampfiidae</taxon>
        <taxon>Naegleria</taxon>
    </lineage>
</organism>
<comment type="caution">
    <text evidence="10">Lacks conserved residue(s) required for the propagation of feature annotation.</text>
</comment>
<dbReference type="Gene3D" id="1.10.510.10">
    <property type="entry name" value="Transferase(Phosphotransferase) domain 1"/>
    <property type="match status" value="1"/>
</dbReference>
<keyword evidence="6" id="KW-0418">Kinase</keyword>
<evidence type="ECO:0000256" key="5">
    <source>
        <dbReference type="ARBA" id="ARBA00022741"/>
    </source>
</evidence>
<evidence type="ECO:0000256" key="1">
    <source>
        <dbReference type="ARBA" id="ARBA00012513"/>
    </source>
</evidence>
<dbReference type="SMART" id="SM00220">
    <property type="entry name" value="S_TKc"/>
    <property type="match status" value="1"/>
</dbReference>
<comment type="caution">
    <text evidence="15">The sequence shown here is derived from an EMBL/GenBank/DDBJ whole genome shotgun (WGS) entry which is preliminary data.</text>
</comment>
<dbReference type="Proteomes" id="UP000816034">
    <property type="component" value="Unassembled WGS sequence"/>
</dbReference>
<evidence type="ECO:0000256" key="3">
    <source>
        <dbReference type="ARBA" id="ARBA00022679"/>
    </source>
</evidence>
<dbReference type="PROSITE" id="PS51125">
    <property type="entry name" value="NHL"/>
    <property type="match status" value="1"/>
</dbReference>
<evidence type="ECO:0000313" key="16">
    <source>
        <dbReference type="Proteomes" id="UP000816034"/>
    </source>
</evidence>
<comment type="catalytic activity">
    <reaction evidence="9">
        <text>L-seryl-[protein] + ATP = O-phospho-L-seryl-[protein] + ADP + H(+)</text>
        <dbReference type="Rhea" id="RHEA:17989"/>
        <dbReference type="Rhea" id="RHEA-COMP:9863"/>
        <dbReference type="Rhea" id="RHEA-COMP:11604"/>
        <dbReference type="ChEBI" id="CHEBI:15378"/>
        <dbReference type="ChEBI" id="CHEBI:29999"/>
        <dbReference type="ChEBI" id="CHEBI:30616"/>
        <dbReference type="ChEBI" id="CHEBI:83421"/>
        <dbReference type="ChEBI" id="CHEBI:456216"/>
        <dbReference type="EC" id="2.7.11.1"/>
    </reaction>
</comment>
<dbReference type="Pfam" id="PF25021">
    <property type="entry name" value="TEN_NHL"/>
    <property type="match status" value="1"/>
</dbReference>
<dbReference type="SUPFAM" id="SSF56112">
    <property type="entry name" value="Protein kinase-like (PK-like)"/>
    <property type="match status" value="1"/>
</dbReference>
<dbReference type="Pfam" id="PF01436">
    <property type="entry name" value="NHL"/>
    <property type="match status" value="1"/>
</dbReference>
<dbReference type="GO" id="GO:0004674">
    <property type="term" value="F:protein serine/threonine kinase activity"/>
    <property type="evidence" value="ECO:0007669"/>
    <property type="project" value="UniProtKB-KW"/>
</dbReference>
<protein>
    <recommendedName>
        <fullName evidence="1">non-specific serine/threonine protein kinase</fullName>
        <ecNumber evidence="1">2.7.11.1</ecNumber>
    </recommendedName>
</protein>
<dbReference type="GO" id="GO:0005524">
    <property type="term" value="F:ATP binding"/>
    <property type="evidence" value="ECO:0007669"/>
    <property type="project" value="UniProtKB-KW"/>
</dbReference>
<dbReference type="EC" id="2.7.11.1" evidence="1"/>
<dbReference type="Gene3D" id="2.10.25.10">
    <property type="entry name" value="Laminin"/>
    <property type="match status" value="1"/>
</dbReference>
<evidence type="ECO:0000256" key="4">
    <source>
        <dbReference type="ARBA" id="ARBA00022737"/>
    </source>
</evidence>
<feature type="transmembrane region" description="Helical" evidence="12">
    <location>
        <begin position="1055"/>
        <end position="1083"/>
    </location>
</feature>
<evidence type="ECO:0000256" key="10">
    <source>
        <dbReference type="PROSITE-ProRule" id="PRU00076"/>
    </source>
</evidence>
<keyword evidence="16" id="KW-1185">Reference proteome</keyword>
<keyword evidence="5" id="KW-0547">Nucleotide-binding</keyword>
<evidence type="ECO:0000256" key="11">
    <source>
        <dbReference type="PROSITE-ProRule" id="PRU00504"/>
    </source>
</evidence>
<keyword evidence="12" id="KW-0472">Membrane</keyword>
<dbReference type="PROSITE" id="PS50026">
    <property type="entry name" value="EGF_3"/>
    <property type="match status" value="1"/>
</dbReference>
<dbReference type="PROSITE" id="PS01186">
    <property type="entry name" value="EGF_2"/>
    <property type="match status" value="1"/>
</dbReference>
<keyword evidence="3" id="KW-0808">Transferase</keyword>
<evidence type="ECO:0000256" key="2">
    <source>
        <dbReference type="ARBA" id="ARBA00022527"/>
    </source>
</evidence>
<feature type="repeat" description="NHL" evidence="11">
    <location>
        <begin position="73"/>
        <end position="104"/>
    </location>
</feature>
<dbReference type="PANTHER" id="PTHR43671:SF98">
    <property type="entry name" value="SERINE_THREONINE-PROTEIN KINASE NEK11"/>
    <property type="match status" value="1"/>
</dbReference>
<comment type="catalytic activity">
    <reaction evidence="8">
        <text>L-threonyl-[protein] + ATP = O-phospho-L-threonyl-[protein] + ADP + H(+)</text>
        <dbReference type="Rhea" id="RHEA:46608"/>
        <dbReference type="Rhea" id="RHEA-COMP:11060"/>
        <dbReference type="Rhea" id="RHEA-COMP:11605"/>
        <dbReference type="ChEBI" id="CHEBI:15378"/>
        <dbReference type="ChEBI" id="CHEBI:30013"/>
        <dbReference type="ChEBI" id="CHEBI:30616"/>
        <dbReference type="ChEBI" id="CHEBI:61977"/>
        <dbReference type="ChEBI" id="CHEBI:456216"/>
        <dbReference type="EC" id="2.7.11.1"/>
    </reaction>
</comment>
<keyword evidence="2" id="KW-0723">Serine/threonine-protein kinase</keyword>
<evidence type="ECO:0000256" key="7">
    <source>
        <dbReference type="ARBA" id="ARBA00022840"/>
    </source>
</evidence>
<keyword evidence="12" id="KW-1133">Transmembrane helix</keyword>
<dbReference type="InterPro" id="IPR050660">
    <property type="entry name" value="NEK_Ser/Thr_kinase"/>
</dbReference>
<reference evidence="15 16" key="1">
    <citation type="journal article" date="2018" name="BMC Genomics">
        <title>The genome of Naegleria lovaniensis, the basis for a comparative approach to unravel pathogenicity factors of the human pathogenic amoeba N. fowleri.</title>
        <authorList>
            <person name="Liechti N."/>
            <person name="Schurch N."/>
            <person name="Bruggmann R."/>
            <person name="Wittwer M."/>
        </authorList>
    </citation>
    <scope>NUCLEOTIDE SEQUENCE [LARGE SCALE GENOMIC DNA]</scope>
    <source>
        <strain evidence="15 16">ATCC 30569</strain>
    </source>
</reference>
<evidence type="ECO:0000256" key="9">
    <source>
        <dbReference type="ARBA" id="ARBA00048679"/>
    </source>
</evidence>
<dbReference type="PROSITE" id="PS00108">
    <property type="entry name" value="PROTEIN_KINASE_ST"/>
    <property type="match status" value="1"/>
</dbReference>
<keyword evidence="12" id="KW-0812">Transmembrane</keyword>
<keyword evidence="4" id="KW-0677">Repeat</keyword>
<dbReference type="PANTHER" id="PTHR43671">
    <property type="entry name" value="SERINE/THREONINE-PROTEIN KINASE NEK"/>
    <property type="match status" value="1"/>
</dbReference>
<evidence type="ECO:0000256" key="6">
    <source>
        <dbReference type="ARBA" id="ARBA00022777"/>
    </source>
</evidence>
<dbReference type="InterPro" id="IPR011009">
    <property type="entry name" value="Kinase-like_dom_sf"/>
</dbReference>
<dbReference type="GeneID" id="68103239"/>
<gene>
    <name evidence="15" type="ORF">C9374_010785</name>
</gene>
<feature type="disulfide bond" evidence="10">
    <location>
        <begin position="1034"/>
        <end position="1043"/>
    </location>
</feature>
<dbReference type="InterPro" id="IPR011042">
    <property type="entry name" value="6-blade_b-propeller_TolB-like"/>
</dbReference>
<evidence type="ECO:0000256" key="12">
    <source>
        <dbReference type="SAM" id="Phobius"/>
    </source>
</evidence>
<dbReference type="InterPro" id="IPR008271">
    <property type="entry name" value="Ser/Thr_kinase_AS"/>
</dbReference>
<evidence type="ECO:0000256" key="8">
    <source>
        <dbReference type="ARBA" id="ARBA00047899"/>
    </source>
</evidence>
<dbReference type="EMBL" id="PYSW02000045">
    <property type="protein sequence ID" value="KAG2374501.1"/>
    <property type="molecule type" value="Genomic_DNA"/>
</dbReference>
<dbReference type="Pfam" id="PF00069">
    <property type="entry name" value="Pkinase"/>
    <property type="match status" value="1"/>
</dbReference>
<feature type="domain" description="Protein kinase" evidence="13">
    <location>
        <begin position="1160"/>
        <end position="1424"/>
    </location>
</feature>
<evidence type="ECO:0000313" key="15">
    <source>
        <dbReference type="EMBL" id="KAG2374501.1"/>
    </source>
</evidence>
<accession>A0AA88GDG3</accession>
<dbReference type="InterPro" id="IPR000719">
    <property type="entry name" value="Prot_kinase_dom"/>
</dbReference>
<evidence type="ECO:0000259" key="13">
    <source>
        <dbReference type="PROSITE" id="PS50011"/>
    </source>
</evidence>
<dbReference type="SUPFAM" id="SSF63825">
    <property type="entry name" value="YWTD domain"/>
    <property type="match status" value="1"/>
</dbReference>
<dbReference type="PROSITE" id="PS00022">
    <property type="entry name" value="EGF_1"/>
    <property type="match status" value="1"/>
</dbReference>
<dbReference type="InterPro" id="IPR000742">
    <property type="entry name" value="EGF"/>
</dbReference>
<evidence type="ECO:0000259" key="14">
    <source>
        <dbReference type="PROSITE" id="PS50026"/>
    </source>
</evidence>